<dbReference type="InterPro" id="IPR006311">
    <property type="entry name" value="TAT_signal"/>
</dbReference>
<proteinExistence type="predicted"/>
<sequence>MNMDNKAATGFNRRGFLGLAGFSVTALALGGTLTGCGSGGSNGGGAAASAQVKLPTYREFSKVLPDLPGNAQGLQAAFLKVPAELVASTPGAPLKGAVSALTETFETMSPAMPDNAFWQRLNAALGGTLDLQIVEDVGDGYPAKFATVLAGDSLPDLMWIPPNQGIPNVGPMLEAKFQDLSDYLSGDAVLQYPNLAALKPDSWKTAVVNGKIWGAPIPSTPFGQVMAGNKGVWAQVGGMASADAEEFFAKAKELTRPNEGKYALESIAGGSLVNMLHMFTEWYGAPNSWAVNQDRTLTHLYETSEYQAGLEYAVKLFAAGVFYPDANATDISNRVVNGSIAAQVIVGPHDIRRYRNLSAEAQSEILVPFAAVKGGKPTYDMGYGTVGFTAFKKAEEAKIRELLSLVDYLSAPFGTVEYMQKNYGEKGKDYLLDDSGNPVYSSTGSTDIPGLASALNIMTSPEKVIFNPAFPDDTKYIYEQEKKLLEFAQRNPTNGTYSDTNAKVGAKITKTFRDKIVDIITGRAKVSDLPDAVKRWKADGGDKIREEYQNVLPADVPVTGK</sequence>
<dbReference type="Gene3D" id="3.40.190.10">
    <property type="entry name" value="Periplasmic binding protein-like II"/>
    <property type="match status" value="1"/>
</dbReference>
<comment type="caution">
    <text evidence="1">The sequence shown here is derived from an EMBL/GenBank/DDBJ whole genome shotgun (WGS) entry which is preliminary data.</text>
</comment>
<organism evidence="1 2">
    <name type="scientific">Arthrobacter russicus</name>
    <dbReference type="NCBI Taxonomy" id="172040"/>
    <lineage>
        <taxon>Bacteria</taxon>
        <taxon>Bacillati</taxon>
        <taxon>Actinomycetota</taxon>
        <taxon>Actinomycetes</taxon>
        <taxon>Micrococcales</taxon>
        <taxon>Micrococcaceae</taxon>
        <taxon>Arthrobacter</taxon>
    </lineage>
</organism>
<dbReference type="SUPFAM" id="SSF53850">
    <property type="entry name" value="Periplasmic binding protein-like II"/>
    <property type="match status" value="1"/>
</dbReference>
<reference evidence="1 2" key="1">
    <citation type="submission" date="2023-07" db="EMBL/GenBank/DDBJ databases">
        <title>Sequencing the genomes of 1000 actinobacteria strains.</title>
        <authorList>
            <person name="Klenk H.-P."/>
        </authorList>
    </citation>
    <scope>NUCLEOTIDE SEQUENCE [LARGE SCALE GENOMIC DNA]</scope>
    <source>
        <strain evidence="1 2">DSM 14555</strain>
    </source>
</reference>
<protein>
    <submittedName>
        <fullName evidence="1">Aldouronate transport system substrate-binding protein</fullName>
    </submittedName>
</protein>
<dbReference type="EMBL" id="JAVDQF010000001">
    <property type="protein sequence ID" value="MDR6268656.1"/>
    <property type="molecule type" value="Genomic_DNA"/>
</dbReference>
<evidence type="ECO:0000313" key="2">
    <source>
        <dbReference type="Proteomes" id="UP001185069"/>
    </source>
</evidence>
<dbReference type="RefSeq" id="WP_309796436.1">
    <property type="nucleotide sequence ID" value="NZ_BAAAHY010000006.1"/>
</dbReference>
<keyword evidence="2" id="KW-1185">Reference proteome</keyword>
<gene>
    <name evidence="1" type="ORF">JOE69_000894</name>
</gene>
<dbReference type="Proteomes" id="UP001185069">
    <property type="component" value="Unassembled WGS sequence"/>
</dbReference>
<evidence type="ECO:0000313" key="1">
    <source>
        <dbReference type="EMBL" id="MDR6268656.1"/>
    </source>
</evidence>
<accession>A0ABU1JB28</accession>
<dbReference type="PROSITE" id="PS51318">
    <property type="entry name" value="TAT"/>
    <property type="match status" value="1"/>
</dbReference>
<name>A0ABU1JB28_9MICC</name>